<gene>
    <name evidence="2" type="ORF">CANARDRAFT_189928</name>
</gene>
<dbReference type="PANTHER" id="PTHR36819:SF1">
    <property type="entry name" value="REGULATOR OF PHOSPHOLIPASE D SRF1"/>
    <property type="match status" value="1"/>
</dbReference>
<organism evidence="2 3">
    <name type="scientific">[Candida] arabinofermentans NRRL YB-2248</name>
    <dbReference type="NCBI Taxonomy" id="983967"/>
    <lineage>
        <taxon>Eukaryota</taxon>
        <taxon>Fungi</taxon>
        <taxon>Dikarya</taxon>
        <taxon>Ascomycota</taxon>
        <taxon>Saccharomycotina</taxon>
        <taxon>Pichiomycetes</taxon>
        <taxon>Pichiales</taxon>
        <taxon>Pichiaceae</taxon>
        <taxon>Ogataea</taxon>
        <taxon>Ogataea/Candida clade</taxon>
    </lineage>
</organism>
<accession>A0A1E4T3U9</accession>
<dbReference type="GO" id="GO:0071944">
    <property type="term" value="C:cell periphery"/>
    <property type="evidence" value="ECO:0007669"/>
    <property type="project" value="TreeGrafter"/>
</dbReference>
<keyword evidence="1" id="KW-0472">Membrane</keyword>
<dbReference type="GO" id="GO:0000324">
    <property type="term" value="C:fungal-type vacuole"/>
    <property type="evidence" value="ECO:0007669"/>
    <property type="project" value="TreeGrafter"/>
</dbReference>
<keyword evidence="1" id="KW-0812">Transmembrane</keyword>
<sequence length="170" mass="19334">WKPKLAEILMSNSYIPLFFRAFTLLLTCVALGLACRIMILSNRLDTEDHVSQQPSTIMAITVQSVAIVYLLYISFDEFTSKPLGLRDPRAKIRLILYDLLFIIFSSANLALSFNTLYDSRWVCRGSIQGHLIGSMCEKQRSLSAFLFLILVVWCITFTISVVRVVQMVTN</sequence>
<protein>
    <recommendedName>
        <fullName evidence="4">MARVEL domain-containing protein</fullName>
    </recommendedName>
</protein>
<dbReference type="AlphaFoldDB" id="A0A1E4T3U9"/>
<dbReference type="Proteomes" id="UP000094801">
    <property type="component" value="Unassembled WGS sequence"/>
</dbReference>
<keyword evidence="1" id="KW-1133">Transmembrane helix</keyword>
<evidence type="ECO:0008006" key="4">
    <source>
        <dbReference type="Google" id="ProtNLM"/>
    </source>
</evidence>
<feature type="transmembrane region" description="Helical" evidence="1">
    <location>
        <begin position="144"/>
        <end position="165"/>
    </location>
</feature>
<dbReference type="EMBL" id="KV453850">
    <property type="protein sequence ID" value="ODV86429.1"/>
    <property type="molecule type" value="Genomic_DNA"/>
</dbReference>
<evidence type="ECO:0000313" key="3">
    <source>
        <dbReference type="Proteomes" id="UP000094801"/>
    </source>
</evidence>
<reference evidence="3" key="1">
    <citation type="submission" date="2016-04" db="EMBL/GenBank/DDBJ databases">
        <title>Comparative genomics of biotechnologically important yeasts.</title>
        <authorList>
            <consortium name="DOE Joint Genome Institute"/>
            <person name="Riley R."/>
            <person name="Haridas S."/>
            <person name="Wolfe K.H."/>
            <person name="Lopes M.R."/>
            <person name="Hittinger C.T."/>
            <person name="Goker M."/>
            <person name="Salamov A."/>
            <person name="Wisecaver J."/>
            <person name="Long T.M."/>
            <person name="Aerts A.L."/>
            <person name="Barry K."/>
            <person name="Choi C."/>
            <person name="Clum A."/>
            <person name="Coughlan A.Y."/>
            <person name="Deshpande S."/>
            <person name="Douglass A.P."/>
            <person name="Hanson S.J."/>
            <person name="Klenk H.-P."/>
            <person name="Labutti K."/>
            <person name="Lapidus A."/>
            <person name="Lindquist E."/>
            <person name="Lipzen A."/>
            <person name="Meier-Kolthoff J.P."/>
            <person name="Ohm R.A."/>
            <person name="Otillar R.P."/>
            <person name="Pangilinan J."/>
            <person name="Peng Y."/>
            <person name="Rokas A."/>
            <person name="Rosa C.A."/>
            <person name="Scheuner C."/>
            <person name="Sibirny A.A."/>
            <person name="Slot J.C."/>
            <person name="Stielow J.B."/>
            <person name="Sun H."/>
            <person name="Kurtzman C.P."/>
            <person name="Blackwell M."/>
            <person name="Grigoriev I.V."/>
            <person name="Jeffries T.W."/>
        </authorList>
    </citation>
    <scope>NUCLEOTIDE SEQUENCE [LARGE SCALE GENOMIC DNA]</scope>
    <source>
        <strain evidence="3">NRRL YB-2248</strain>
    </source>
</reference>
<keyword evidence="3" id="KW-1185">Reference proteome</keyword>
<dbReference type="InterPro" id="IPR037737">
    <property type="entry name" value="Srf1"/>
</dbReference>
<name>A0A1E4T3U9_9ASCO</name>
<feature type="non-terminal residue" evidence="2">
    <location>
        <position position="1"/>
    </location>
</feature>
<proteinExistence type="predicted"/>
<feature type="non-terminal residue" evidence="2">
    <location>
        <position position="170"/>
    </location>
</feature>
<evidence type="ECO:0000313" key="2">
    <source>
        <dbReference type="EMBL" id="ODV86429.1"/>
    </source>
</evidence>
<dbReference type="OrthoDB" id="2589563at2759"/>
<feature type="transmembrane region" description="Helical" evidence="1">
    <location>
        <begin position="56"/>
        <end position="75"/>
    </location>
</feature>
<feature type="transmembrane region" description="Helical" evidence="1">
    <location>
        <begin position="95"/>
        <end position="117"/>
    </location>
</feature>
<feature type="transmembrane region" description="Helical" evidence="1">
    <location>
        <begin position="14"/>
        <end position="35"/>
    </location>
</feature>
<evidence type="ECO:0000256" key="1">
    <source>
        <dbReference type="SAM" id="Phobius"/>
    </source>
</evidence>
<dbReference type="PANTHER" id="PTHR36819">
    <property type="entry name" value="REGULATOR OF PHOSPHOLIPASE D SRF1"/>
    <property type="match status" value="1"/>
</dbReference>